<dbReference type="OrthoDB" id="264392at2759"/>
<feature type="transmembrane region" description="Helical" evidence="6">
    <location>
        <begin position="205"/>
        <end position="226"/>
    </location>
</feature>
<dbReference type="GeneID" id="59381294"/>
<feature type="transmembrane region" description="Helical" evidence="6">
    <location>
        <begin position="6"/>
        <end position="26"/>
    </location>
</feature>
<evidence type="ECO:0000256" key="3">
    <source>
        <dbReference type="ARBA" id="ARBA00022989"/>
    </source>
</evidence>
<dbReference type="EMBL" id="JACETU010000009">
    <property type="protein sequence ID" value="KAF7420957.1"/>
    <property type="molecule type" value="Genomic_DNA"/>
</dbReference>
<dbReference type="InterPro" id="IPR025969">
    <property type="entry name" value="ABA_GPCR_dom"/>
</dbReference>
<feature type="transmembrane region" description="Helical" evidence="6">
    <location>
        <begin position="488"/>
        <end position="507"/>
    </location>
</feature>
<accession>A0A8H7DQK7</accession>
<protein>
    <recommendedName>
        <fullName evidence="11">G protein-coupled receptor 89</fullName>
    </recommendedName>
</protein>
<dbReference type="RefSeq" id="XP_036626815.1">
    <property type="nucleotide sequence ID" value="XM_036780960.1"/>
</dbReference>
<dbReference type="Pfam" id="PF12537">
    <property type="entry name" value="GPHR_N"/>
    <property type="match status" value="1"/>
</dbReference>
<dbReference type="AlphaFoldDB" id="A0A8H7DQK7"/>
<dbReference type="Proteomes" id="UP000623687">
    <property type="component" value="Unassembled WGS sequence"/>
</dbReference>
<dbReference type="VEuPathDB" id="FungiDB:PC9H_011476"/>
<keyword evidence="4 6" id="KW-0472">Membrane</keyword>
<feature type="transmembrane region" description="Helical" evidence="6">
    <location>
        <begin position="122"/>
        <end position="145"/>
    </location>
</feature>
<feature type="transmembrane region" description="Helical" evidence="6">
    <location>
        <begin position="341"/>
        <end position="359"/>
    </location>
</feature>
<dbReference type="PANTHER" id="PTHR15948:SF0">
    <property type="entry name" value="GOLGI PH REGULATOR A-RELATED"/>
    <property type="match status" value="1"/>
</dbReference>
<dbReference type="GO" id="GO:0016020">
    <property type="term" value="C:membrane"/>
    <property type="evidence" value="ECO:0007669"/>
    <property type="project" value="UniProtKB-SubCell"/>
</dbReference>
<feature type="domain" description="Golgi pH regulator conserved" evidence="8">
    <location>
        <begin position="197"/>
        <end position="258"/>
    </location>
</feature>
<feature type="transmembrane region" description="Helical" evidence="6">
    <location>
        <begin position="89"/>
        <end position="110"/>
    </location>
</feature>
<evidence type="ECO:0000256" key="5">
    <source>
        <dbReference type="SAM" id="MobiDB-lite"/>
    </source>
</evidence>
<reference evidence="9" key="1">
    <citation type="submission" date="2019-07" db="EMBL/GenBank/DDBJ databases">
        <authorList>
            <person name="Palmer J.M."/>
        </authorList>
    </citation>
    <scope>NUCLEOTIDE SEQUENCE</scope>
    <source>
        <strain evidence="9">PC9</strain>
    </source>
</reference>
<keyword evidence="2 6" id="KW-0812">Transmembrane</keyword>
<dbReference type="Pfam" id="PF12430">
    <property type="entry name" value="ABA_GPCR"/>
    <property type="match status" value="1"/>
</dbReference>
<dbReference type="InterPro" id="IPR015672">
    <property type="entry name" value="GPHR/GTG"/>
</dbReference>
<keyword evidence="10" id="KW-1185">Reference proteome</keyword>
<evidence type="ECO:0000259" key="8">
    <source>
        <dbReference type="Pfam" id="PF12537"/>
    </source>
</evidence>
<evidence type="ECO:0000256" key="2">
    <source>
        <dbReference type="ARBA" id="ARBA00022692"/>
    </source>
</evidence>
<gene>
    <name evidence="9" type="ORF">PC9H_011476</name>
</gene>
<proteinExistence type="predicted"/>
<sequence length="514" mass="56513">MDDSVTGVLAIACFRLFLAWACREFLLRSSLYADLQHLSAQTEGVVENDAEWVALPTFSPRPTSAGRSPPTSPKPSAPRLSLHSRLSRIAFSACFAESMTLVLLLVLQTLDILSSRTRLLNWILSQFLFIFLLLVLIPLVMTIVLSLGATSGKGNTAKRRAITIRFVLNVIPVLLVLVAFSYVPLPDESLSADIRTSTLSRLNVLGTIVLGLLSGFGAISNAWAFLPFSSRSRASIPSEGDIKSADLSLTRIRDDINQLRLQLQGSSVPSGAETSKDRGQGTWYSRFLSKFEGDDRLQELKGLEALEHQMSLDLNALRQRRQTAIFSATLKGRLYNLSGRLFSIYCIIRVISSIVNIISSRSTSHQTSYPDLITQFLAYLLTHISSEVNLADVARMSRQISLVLVGVIILSSIRLVLRGVTRALHVSNRSLGASLMLLVLAQLMGIYMLSTIVQLRSTFPPPPADSKTSEEAQNLFSLIPKYEVFGSLFDWSFVVAAGATLVVRWGAEKMGEMS</sequence>
<feature type="transmembrane region" description="Helical" evidence="6">
    <location>
        <begin position="399"/>
        <end position="417"/>
    </location>
</feature>
<comment type="caution">
    <text evidence="9">The sequence shown here is derived from an EMBL/GenBank/DDBJ whole genome shotgun (WGS) entry which is preliminary data.</text>
</comment>
<evidence type="ECO:0000256" key="1">
    <source>
        <dbReference type="ARBA" id="ARBA00004141"/>
    </source>
</evidence>
<dbReference type="PANTHER" id="PTHR15948">
    <property type="entry name" value="G-PROTEIN COUPLED RECEPTOR 89-RELATED"/>
    <property type="match status" value="1"/>
</dbReference>
<evidence type="ECO:0008006" key="11">
    <source>
        <dbReference type="Google" id="ProtNLM"/>
    </source>
</evidence>
<organism evidence="9 10">
    <name type="scientific">Pleurotus ostreatus</name>
    <name type="common">Oyster mushroom</name>
    <name type="synonym">White-rot fungus</name>
    <dbReference type="NCBI Taxonomy" id="5322"/>
    <lineage>
        <taxon>Eukaryota</taxon>
        <taxon>Fungi</taxon>
        <taxon>Dikarya</taxon>
        <taxon>Basidiomycota</taxon>
        <taxon>Agaricomycotina</taxon>
        <taxon>Agaricomycetes</taxon>
        <taxon>Agaricomycetidae</taxon>
        <taxon>Agaricales</taxon>
        <taxon>Pleurotineae</taxon>
        <taxon>Pleurotaceae</taxon>
        <taxon>Pleurotus</taxon>
    </lineage>
</organism>
<evidence type="ECO:0000256" key="4">
    <source>
        <dbReference type="ARBA" id="ARBA00023136"/>
    </source>
</evidence>
<dbReference type="InterPro" id="IPR022535">
    <property type="entry name" value="Golgi_pH-regulator_cons_dom"/>
</dbReference>
<name>A0A8H7DQK7_PLEOS</name>
<evidence type="ECO:0000256" key="6">
    <source>
        <dbReference type="SAM" id="Phobius"/>
    </source>
</evidence>
<evidence type="ECO:0000313" key="9">
    <source>
        <dbReference type="EMBL" id="KAF7420957.1"/>
    </source>
</evidence>
<feature type="transmembrane region" description="Helical" evidence="6">
    <location>
        <begin position="166"/>
        <end position="185"/>
    </location>
</feature>
<keyword evidence="3 6" id="KW-1133">Transmembrane helix</keyword>
<comment type="subcellular location">
    <subcellularLocation>
        <location evidence="1">Membrane</location>
        <topology evidence="1">Multi-pass membrane protein</topology>
    </subcellularLocation>
</comment>
<feature type="transmembrane region" description="Helical" evidence="6">
    <location>
        <begin position="429"/>
        <end position="453"/>
    </location>
</feature>
<feature type="region of interest" description="Disordered" evidence="5">
    <location>
        <begin position="58"/>
        <end position="79"/>
    </location>
</feature>
<feature type="domain" description="Abscisic acid G-protein coupled receptor-like" evidence="7">
    <location>
        <begin position="327"/>
        <end position="508"/>
    </location>
</feature>
<evidence type="ECO:0000259" key="7">
    <source>
        <dbReference type="Pfam" id="PF12430"/>
    </source>
</evidence>
<evidence type="ECO:0000313" key="10">
    <source>
        <dbReference type="Proteomes" id="UP000623687"/>
    </source>
</evidence>